<feature type="signal peptide" evidence="1">
    <location>
        <begin position="1"/>
        <end position="22"/>
    </location>
</feature>
<reference evidence="2 3" key="1">
    <citation type="submission" date="2018-08" db="EMBL/GenBank/DDBJ databases">
        <title>Genomic investigation of the strawberry pathogen Phytophthora fragariae indicates pathogenicity is determined by transcriptional variation in three key races.</title>
        <authorList>
            <person name="Adams T.M."/>
            <person name="Armitage A.D."/>
            <person name="Sobczyk M.K."/>
            <person name="Bates H.J."/>
            <person name="Dunwell J.M."/>
            <person name="Nellist C.F."/>
            <person name="Harrison R.J."/>
        </authorList>
    </citation>
    <scope>NUCLEOTIDE SEQUENCE [LARGE SCALE GENOMIC DNA]</scope>
    <source>
        <strain evidence="2 3">SCRP333</strain>
    </source>
</reference>
<keyword evidence="3" id="KW-1185">Reference proteome</keyword>
<gene>
    <name evidence="2" type="ORF">PR003_g8036</name>
</gene>
<evidence type="ECO:0000313" key="3">
    <source>
        <dbReference type="Proteomes" id="UP000434957"/>
    </source>
</evidence>
<name>A0A6A4FKM4_9STRA</name>
<feature type="chain" id="PRO_5025528584" evidence="1">
    <location>
        <begin position="23"/>
        <end position="37"/>
    </location>
</feature>
<evidence type="ECO:0000313" key="2">
    <source>
        <dbReference type="EMBL" id="KAE9345250.1"/>
    </source>
</evidence>
<protein>
    <submittedName>
        <fullName evidence="2">Uncharacterized protein</fullName>
    </submittedName>
</protein>
<proteinExistence type="predicted"/>
<sequence length="37" mass="4176">MSLLGLLSVELLLEAPLSVVQWLELPWQLQAEWSGLL</sequence>
<evidence type="ECO:0000256" key="1">
    <source>
        <dbReference type="SAM" id="SignalP"/>
    </source>
</evidence>
<keyword evidence="1" id="KW-0732">Signal</keyword>
<comment type="caution">
    <text evidence="2">The sequence shown here is derived from an EMBL/GenBank/DDBJ whole genome shotgun (WGS) entry which is preliminary data.</text>
</comment>
<dbReference type="AlphaFoldDB" id="A0A6A4FKM4"/>
<dbReference type="EMBL" id="QXFT01000391">
    <property type="protein sequence ID" value="KAE9345250.1"/>
    <property type="molecule type" value="Genomic_DNA"/>
</dbReference>
<dbReference type="Proteomes" id="UP000434957">
    <property type="component" value="Unassembled WGS sequence"/>
</dbReference>
<accession>A0A6A4FKM4</accession>
<organism evidence="2 3">
    <name type="scientific">Phytophthora rubi</name>
    <dbReference type="NCBI Taxonomy" id="129364"/>
    <lineage>
        <taxon>Eukaryota</taxon>
        <taxon>Sar</taxon>
        <taxon>Stramenopiles</taxon>
        <taxon>Oomycota</taxon>
        <taxon>Peronosporomycetes</taxon>
        <taxon>Peronosporales</taxon>
        <taxon>Peronosporaceae</taxon>
        <taxon>Phytophthora</taxon>
    </lineage>
</organism>